<feature type="transmembrane region" description="Helical" evidence="1">
    <location>
        <begin position="108"/>
        <end position="130"/>
    </location>
</feature>
<feature type="transmembrane region" description="Helical" evidence="1">
    <location>
        <begin position="170"/>
        <end position="190"/>
    </location>
</feature>
<accession>A0ABU8ZNU3</accession>
<reference evidence="2 3" key="1">
    <citation type="submission" date="2024-02" db="EMBL/GenBank/DDBJ databases">
        <title>Bifidobacterium honeyensis sp. nov., isolated from the comb honey.</title>
        <authorList>
            <person name="Liu W."/>
            <person name="Li Y."/>
        </authorList>
    </citation>
    <scope>NUCLEOTIDE SEQUENCE [LARGE SCALE GENOMIC DNA]</scope>
    <source>
        <strain evidence="2 3">IMAU50988</strain>
    </source>
</reference>
<dbReference type="Pfam" id="PF04854">
    <property type="entry name" value="DUF624"/>
    <property type="match status" value="1"/>
</dbReference>
<organism evidence="2 3">
    <name type="scientific">Bifidobacterium favimelis</name>
    <dbReference type="NCBI Taxonomy" id="3122979"/>
    <lineage>
        <taxon>Bacteria</taxon>
        <taxon>Bacillati</taxon>
        <taxon>Actinomycetota</taxon>
        <taxon>Actinomycetes</taxon>
        <taxon>Bifidobacteriales</taxon>
        <taxon>Bifidobacteriaceae</taxon>
        <taxon>Bifidobacterium</taxon>
    </lineage>
</organism>
<evidence type="ECO:0000313" key="3">
    <source>
        <dbReference type="Proteomes" id="UP001373159"/>
    </source>
</evidence>
<dbReference type="RefSeq" id="WP_340469477.1">
    <property type="nucleotide sequence ID" value="NZ_JBANBB010000001.1"/>
</dbReference>
<name>A0ABU8ZNU3_9BIFI</name>
<sequence>MNRIFSLDGPLYRFLDRVWQLLQLNVLFLLSCLPLVTVGAGLTALFSVVVSMQEEGTVKVGARFWKAFRSRLARATQAWLLIVAVLAALIGAYFLLADLTRGSQLVLLPFMVLVAFCILAAMPVFPLLALGLEDGGGSQPTDPSLADPALADPSLGRLLKASFGLGLGHVLEFGGMFLLIVLICILPVFLPRLWPLWLLFAGSLVAYPQAWLFRRACGIQPVRSGGPGGADGIGEGERGGSGRR</sequence>
<proteinExistence type="predicted"/>
<dbReference type="EMBL" id="JBANBB010000001">
    <property type="protein sequence ID" value="MEK0306912.1"/>
    <property type="molecule type" value="Genomic_DNA"/>
</dbReference>
<feature type="transmembrane region" description="Helical" evidence="1">
    <location>
        <begin position="26"/>
        <end position="51"/>
    </location>
</feature>
<dbReference type="InterPro" id="IPR006938">
    <property type="entry name" value="DUF624"/>
</dbReference>
<keyword evidence="3" id="KW-1185">Reference proteome</keyword>
<comment type="caution">
    <text evidence="2">The sequence shown here is derived from an EMBL/GenBank/DDBJ whole genome shotgun (WGS) entry which is preliminary data.</text>
</comment>
<dbReference type="PROSITE" id="PS51257">
    <property type="entry name" value="PROKAR_LIPOPROTEIN"/>
    <property type="match status" value="1"/>
</dbReference>
<evidence type="ECO:0000256" key="1">
    <source>
        <dbReference type="SAM" id="Phobius"/>
    </source>
</evidence>
<feature type="transmembrane region" description="Helical" evidence="1">
    <location>
        <begin position="72"/>
        <end position="96"/>
    </location>
</feature>
<evidence type="ECO:0000313" key="2">
    <source>
        <dbReference type="EMBL" id="MEK0306912.1"/>
    </source>
</evidence>
<feature type="transmembrane region" description="Helical" evidence="1">
    <location>
        <begin position="196"/>
        <end position="213"/>
    </location>
</feature>
<keyword evidence="1" id="KW-0812">Transmembrane</keyword>
<protein>
    <submittedName>
        <fullName evidence="2">DUF624 domain-containing protein</fullName>
    </submittedName>
</protein>
<gene>
    <name evidence="2" type="ORF">V8P97_05480</name>
</gene>
<keyword evidence="1" id="KW-0472">Membrane</keyword>
<keyword evidence="1" id="KW-1133">Transmembrane helix</keyword>
<dbReference type="Proteomes" id="UP001373159">
    <property type="component" value="Unassembled WGS sequence"/>
</dbReference>